<evidence type="ECO:0000313" key="3">
    <source>
        <dbReference type="Proteomes" id="UP000652761"/>
    </source>
</evidence>
<dbReference type="AlphaFoldDB" id="A0A843UYT6"/>
<proteinExistence type="predicted"/>
<evidence type="ECO:0000256" key="1">
    <source>
        <dbReference type="SAM" id="SignalP"/>
    </source>
</evidence>
<sequence>MERRVAELLLAGLAGCLVSCWGTENCRGTVQINKKETYTLEAVVVDVDLAERLDLEATDGKWDSLASSVETRGVPGGVKSLCSNFTVGSRGN</sequence>
<accession>A0A843UYT6</accession>
<dbReference type="Proteomes" id="UP000652761">
    <property type="component" value="Unassembled WGS sequence"/>
</dbReference>
<keyword evidence="3" id="KW-1185">Reference proteome</keyword>
<gene>
    <name evidence="2" type="ORF">Taro_019280</name>
</gene>
<feature type="chain" id="PRO_5032365618" evidence="1">
    <location>
        <begin position="23"/>
        <end position="92"/>
    </location>
</feature>
<evidence type="ECO:0000313" key="2">
    <source>
        <dbReference type="EMBL" id="MQL86754.1"/>
    </source>
</evidence>
<organism evidence="2 3">
    <name type="scientific">Colocasia esculenta</name>
    <name type="common">Wild taro</name>
    <name type="synonym">Arum esculentum</name>
    <dbReference type="NCBI Taxonomy" id="4460"/>
    <lineage>
        <taxon>Eukaryota</taxon>
        <taxon>Viridiplantae</taxon>
        <taxon>Streptophyta</taxon>
        <taxon>Embryophyta</taxon>
        <taxon>Tracheophyta</taxon>
        <taxon>Spermatophyta</taxon>
        <taxon>Magnoliopsida</taxon>
        <taxon>Liliopsida</taxon>
        <taxon>Araceae</taxon>
        <taxon>Aroideae</taxon>
        <taxon>Colocasieae</taxon>
        <taxon>Colocasia</taxon>
    </lineage>
</organism>
<dbReference type="EMBL" id="NMUH01000924">
    <property type="protein sequence ID" value="MQL86754.1"/>
    <property type="molecule type" value="Genomic_DNA"/>
</dbReference>
<keyword evidence="1" id="KW-0732">Signal</keyword>
<comment type="caution">
    <text evidence="2">The sequence shown here is derived from an EMBL/GenBank/DDBJ whole genome shotgun (WGS) entry which is preliminary data.</text>
</comment>
<name>A0A843UYT6_COLES</name>
<feature type="signal peptide" evidence="1">
    <location>
        <begin position="1"/>
        <end position="22"/>
    </location>
</feature>
<protein>
    <submittedName>
        <fullName evidence="2">Uncharacterized protein</fullName>
    </submittedName>
</protein>
<reference evidence="2" key="1">
    <citation type="submission" date="2017-07" db="EMBL/GenBank/DDBJ databases">
        <title>Taro Niue Genome Assembly and Annotation.</title>
        <authorList>
            <person name="Atibalentja N."/>
            <person name="Keating K."/>
            <person name="Fields C.J."/>
        </authorList>
    </citation>
    <scope>NUCLEOTIDE SEQUENCE</scope>
    <source>
        <strain evidence="2">Niue_2</strain>
        <tissue evidence="2">Leaf</tissue>
    </source>
</reference>